<reference evidence="2 3" key="1">
    <citation type="journal article" date="2018" name="J. Microbiol.">
        <title>Salicibibacter kimchii gen. nov., sp. nov., a moderately halophilic and alkalitolerant bacterium in the family Bacillaceae, isolated from kimchi.</title>
        <authorList>
            <person name="Jang J.Y."/>
            <person name="Oh Y.J."/>
            <person name="Lim S.K."/>
            <person name="Park H.K."/>
            <person name="Lee C."/>
            <person name="Kim J.Y."/>
            <person name="Lee M.A."/>
            <person name="Choi H.J."/>
        </authorList>
    </citation>
    <scope>NUCLEOTIDE SEQUENCE [LARGE SCALE GENOMIC DNA]</scope>
    <source>
        <strain evidence="2 3">NKC1-1</strain>
    </source>
</reference>
<organism evidence="2 3">
    <name type="scientific">Salicibibacter kimchii</name>
    <dbReference type="NCBI Taxonomy" id="2099786"/>
    <lineage>
        <taxon>Bacteria</taxon>
        <taxon>Bacillati</taxon>
        <taxon>Bacillota</taxon>
        <taxon>Bacilli</taxon>
        <taxon>Bacillales</taxon>
        <taxon>Bacillaceae</taxon>
        <taxon>Salicibibacter</taxon>
    </lineage>
</organism>
<dbReference type="AlphaFoldDB" id="A0A345BW15"/>
<keyword evidence="3" id="KW-1185">Reference proteome</keyword>
<proteinExistence type="predicted"/>
<protein>
    <submittedName>
        <fullName evidence="2">Uncharacterized protein</fullName>
    </submittedName>
</protein>
<evidence type="ECO:0000256" key="1">
    <source>
        <dbReference type="SAM" id="Phobius"/>
    </source>
</evidence>
<evidence type="ECO:0000313" key="3">
    <source>
        <dbReference type="Proteomes" id="UP000252100"/>
    </source>
</evidence>
<sequence length="64" mass="7293">MNIHVLSILPMSTFQFVLATFAHIFYDTSLLKKNKGEGSGIFLFIPVFSLMIKIISRKEMSNEP</sequence>
<dbReference type="EMBL" id="CP031092">
    <property type="protein sequence ID" value="AXF55146.1"/>
    <property type="molecule type" value="Genomic_DNA"/>
</dbReference>
<evidence type="ECO:0000313" key="2">
    <source>
        <dbReference type="EMBL" id="AXF55146.1"/>
    </source>
</evidence>
<feature type="transmembrane region" description="Helical" evidence="1">
    <location>
        <begin position="6"/>
        <end position="26"/>
    </location>
</feature>
<name>A0A345BW15_9BACI</name>
<keyword evidence="1" id="KW-0472">Membrane</keyword>
<dbReference type="Proteomes" id="UP000252100">
    <property type="component" value="Chromosome"/>
</dbReference>
<keyword evidence="1" id="KW-0812">Transmembrane</keyword>
<feature type="transmembrane region" description="Helical" evidence="1">
    <location>
        <begin position="38"/>
        <end position="56"/>
    </location>
</feature>
<dbReference type="KEGG" id="rue:DT065_03340"/>
<accession>A0A345BW15</accession>
<keyword evidence="1" id="KW-1133">Transmembrane helix</keyword>
<gene>
    <name evidence="2" type="ORF">DT065_03340</name>
</gene>